<name>A0A485KT41_9STRA</name>
<sequence length="360" mass="41115">MSSPPRRRLAPTMPMRVPPPEVVVLIGQFMDDHVMFFSFLDGLGTADARGPLEPLWQLGLKGDWARSHKKLWPRLHAGGRDGYFPSDLYEPFAQFYRQVVVDEPHDVEWLERFVPEASLEWRNMPDEDSSQDLDEWYATWATSSSAHRITRVEMNGKDVPSQLMDALPMLPHLAGLAIDGGSIPSLDSLLAYVKTSRLTELRLVGVLDVSNDVNRICFEPAQVRILLDWVHTHPVRVLEVDDFKFESDDIHEYDDAARDALEADFCTTLFNSMTLESLRLHSGALFDLDLTAYTLPMRELVFNYCSFPLEVLPRIKAALEASNIARWQLRGSEWDSETKKTVDYAYDHGYESNDDDDGDY</sequence>
<dbReference type="EMBL" id="VJMH01005284">
    <property type="protein sequence ID" value="KAF0697860.1"/>
    <property type="molecule type" value="Genomic_DNA"/>
</dbReference>
<evidence type="ECO:0000313" key="2">
    <source>
        <dbReference type="EMBL" id="VFT88343.1"/>
    </source>
</evidence>
<proteinExistence type="predicted"/>
<protein>
    <submittedName>
        <fullName evidence="2">Aste57867_11482 protein</fullName>
    </submittedName>
</protein>
<evidence type="ECO:0000313" key="1">
    <source>
        <dbReference type="EMBL" id="KAF0697860.1"/>
    </source>
</evidence>
<reference evidence="1" key="2">
    <citation type="submission" date="2019-06" db="EMBL/GenBank/DDBJ databases">
        <title>Genomics analysis of Aphanomyces spp. identifies a new class of oomycete effector associated with host adaptation.</title>
        <authorList>
            <person name="Gaulin E."/>
        </authorList>
    </citation>
    <scope>NUCLEOTIDE SEQUENCE</scope>
    <source>
        <strain evidence="1">CBS 578.67</strain>
    </source>
</reference>
<dbReference type="AlphaFoldDB" id="A0A485KT41"/>
<keyword evidence="3" id="KW-1185">Reference proteome</keyword>
<organism evidence="2 3">
    <name type="scientific">Aphanomyces stellatus</name>
    <dbReference type="NCBI Taxonomy" id="120398"/>
    <lineage>
        <taxon>Eukaryota</taxon>
        <taxon>Sar</taxon>
        <taxon>Stramenopiles</taxon>
        <taxon>Oomycota</taxon>
        <taxon>Saprolegniomycetes</taxon>
        <taxon>Saprolegniales</taxon>
        <taxon>Verrucalvaceae</taxon>
        <taxon>Aphanomyces</taxon>
    </lineage>
</organism>
<gene>
    <name evidence="2" type="primary">Aste57867_11482</name>
    <name evidence="1" type="ORF">As57867_011439</name>
    <name evidence="2" type="ORF">ASTE57867_11482</name>
</gene>
<dbReference type="Proteomes" id="UP000332933">
    <property type="component" value="Unassembled WGS sequence"/>
</dbReference>
<reference evidence="2 3" key="1">
    <citation type="submission" date="2019-03" db="EMBL/GenBank/DDBJ databases">
        <authorList>
            <person name="Gaulin E."/>
            <person name="Dumas B."/>
        </authorList>
    </citation>
    <scope>NUCLEOTIDE SEQUENCE [LARGE SCALE GENOMIC DNA]</scope>
    <source>
        <strain evidence="2">CBS 568.67</strain>
    </source>
</reference>
<accession>A0A485KT41</accession>
<dbReference type="EMBL" id="CAADRA010005305">
    <property type="protein sequence ID" value="VFT88343.1"/>
    <property type="molecule type" value="Genomic_DNA"/>
</dbReference>
<evidence type="ECO:0000313" key="3">
    <source>
        <dbReference type="Proteomes" id="UP000332933"/>
    </source>
</evidence>